<evidence type="ECO:0000313" key="2">
    <source>
        <dbReference type="Proteomes" id="UP000000768"/>
    </source>
</evidence>
<dbReference type="AlphaFoldDB" id="C5XZ75"/>
<dbReference type="Proteomes" id="UP000000768">
    <property type="component" value="Chromosome 4"/>
</dbReference>
<sequence>MDFYQPQRVDSHGKMDFMLLKNKVVATKEKGIFEALVYRPLIVQEHGWERRTLPPMPPPPFVRNGYDRDRSTCVTSLAAVQGGRRRGTHIWVSATGGGAADGACTYSFDTRRRVWSNPADWSMPFCGGVARGVYVPELHRLWFGISSRDLGSVLCASDLAAAAQPPSRRRIAVRRCCTKSFRRRHGRFA</sequence>
<accession>C5XZ75</accession>
<organism evidence="1 2">
    <name type="scientific">Sorghum bicolor</name>
    <name type="common">Sorghum</name>
    <name type="synonym">Sorghum vulgare</name>
    <dbReference type="NCBI Taxonomy" id="4558"/>
    <lineage>
        <taxon>Eukaryota</taxon>
        <taxon>Viridiplantae</taxon>
        <taxon>Streptophyta</taxon>
        <taxon>Embryophyta</taxon>
        <taxon>Tracheophyta</taxon>
        <taxon>Spermatophyta</taxon>
        <taxon>Magnoliopsida</taxon>
        <taxon>Liliopsida</taxon>
        <taxon>Poales</taxon>
        <taxon>Poaceae</taxon>
        <taxon>PACMAD clade</taxon>
        <taxon>Panicoideae</taxon>
        <taxon>Andropogonodae</taxon>
        <taxon>Andropogoneae</taxon>
        <taxon>Sorghinae</taxon>
        <taxon>Sorghum</taxon>
    </lineage>
</organism>
<dbReference type="HOGENOM" id="CLU_1436770_0_0_1"/>
<evidence type="ECO:0000313" key="1">
    <source>
        <dbReference type="EMBL" id="EES07287.1"/>
    </source>
</evidence>
<dbReference type="PANTHER" id="PTHR33085">
    <property type="entry name" value="OS12G0113100 PROTEIN-RELATED"/>
    <property type="match status" value="1"/>
</dbReference>
<reference evidence="2" key="2">
    <citation type="journal article" date="2018" name="Plant J.">
        <title>The Sorghum bicolor reference genome: improved assembly, gene annotations, a transcriptome atlas, and signatures of genome organization.</title>
        <authorList>
            <person name="McCormick R.F."/>
            <person name="Truong S.K."/>
            <person name="Sreedasyam A."/>
            <person name="Jenkins J."/>
            <person name="Shu S."/>
            <person name="Sims D."/>
            <person name="Kennedy M."/>
            <person name="Amirebrahimi M."/>
            <person name="Weers B.D."/>
            <person name="McKinley B."/>
            <person name="Mattison A."/>
            <person name="Morishige D.T."/>
            <person name="Grimwood J."/>
            <person name="Schmutz J."/>
            <person name="Mullet J.E."/>
        </authorList>
    </citation>
    <scope>NUCLEOTIDE SEQUENCE [LARGE SCALE GENOMIC DNA]</scope>
    <source>
        <strain evidence="2">cv. BTx623</strain>
    </source>
</reference>
<name>C5XZ75_SORBI</name>
<reference evidence="1 2" key="1">
    <citation type="journal article" date="2009" name="Nature">
        <title>The Sorghum bicolor genome and the diversification of grasses.</title>
        <authorList>
            <person name="Paterson A.H."/>
            <person name="Bowers J.E."/>
            <person name="Bruggmann R."/>
            <person name="Dubchak I."/>
            <person name="Grimwood J."/>
            <person name="Gundlach H."/>
            <person name="Haberer G."/>
            <person name="Hellsten U."/>
            <person name="Mitros T."/>
            <person name="Poliakov A."/>
            <person name="Schmutz J."/>
            <person name="Spannagl M."/>
            <person name="Tang H."/>
            <person name="Wang X."/>
            <person name="Wicker T."/>
            <person name="Bharti A.K."/>
            <person name="Chapman J."/>
            <person name="Feltus F.A."/>
            <person name="Gowik U."/>
            <person name="Grigoriev I.V."/>
            <person name="Lyons E."/>
            <person name="Maher C.A."/>
            <person name="Martis M."/>
            <person name="Narechania A."/>
            <person name="Otillar R.P."/>
            <person name="Penning B.W."/>
            <person name="Salamov A.A."/>
            <person name="Wang Y."/>
            <person name="Zhang L."/>
            <person name="Carpita N.C."/>
            <person name="Freeling M."/>
            <person name="Gingle A.R."/>
            <person name="Hash C.T."/>
            <person name="Keller B."/>
            <person name="Klein P."/>
            <person name="Kresovich S."/>
            <person name="McCann M.C."/>
            <person name="Ming R."/>
            <person name="Peterson D.G."/>
            <person name="Mehboob-ur-Rahman"/>
            <person name="Ware D."/>
            <person name="Westhoff P."/>
            <person name="Mayer K.F."/>
            <person name="Messing J."/>
            <person name="Rokhsar D.S."/>
        </authorList>
    </citation>
    <scope>NUCLEOTIDE SEQUENCE [LARGE SCALE GENOMIC DNA]</scope>
    <source>
        <strain evidence="2">cv. BTx623</strain>
    </source>
</reference>
<gene>
    <name evidence="1" type="ORF">SORBI_3004G244200</name>
</gene>
<dbReference type="EMBL" id="CM000763">
    <property type="protein sequence ID" value="EES07287.1"/>
    <property type="molecule type" value="Genomic_DNA"/>
</dbReference>
<dbReference type="Gramene" id="EES07287">
    <property type="protein sequence ID" value="EES07287"/>
    <property type="gene ID" value="SORBI_3004G244200"/>
</dbReference>
<keyword evidence="2" id="KW-1185">Reference proteome</keyword>
<dbReference type="InterPro" id="IPR012871">
    <property type="entry name" value="DUF1668_ORYSA"/>
</dbReference>
<dbReference type="InParanoid" id="C5XZ75"/>
<proteinExistence type="predicted"/>
<protein>
    <submittedName>
        <fullName evidence="1">Uncharacterized protein</fullName>
    </submittedName>
</protein>
<dbReference type="Pfam" id="PF07893">
    <property type="entry name" value="DUF1668"/>
    <property type="match status" value="1"/>
</dbReference>